<evidence type="ECO:0000256" key="19">
    <source>
        <dbReference type="SAM" id="Phobius"/>
    </source>
</evidence>
<evidence type="ECO:0000256" key="14">
    <source>
        <dbReference type="ARBA" id="ARBA00068217"/>
    </source>
</evidence>
<dbReference type="InterPro" id="IPR036179">
    <property type="entry name" value="Ig-like_dom_sf"/>
</dbReference>
<sequence length="619" mass="67472">MSSPHTPRIPLPHQRSLREDGLRPAHHSWSLLAGSPGMFLLLLGALQANIQEQEVRALVGSNVKLSCGFHEGHTFDLDDLYVYWQISIMGHPTTVTYSLSGNSSAGLGDTRYRDRAWLMPERMKHGDFSLHLYNITPQDEQKFNCLVFRKSLQLKKILEVMVTLHVAANYSMPVVQVPSGLPENEELTFTCTSVNGYPKPNVYWINKTDNSMLTEGLQNSTVFLNARGLYDVVSVLRIRRTPSVNVGCCIENVLLHQNLTGSGQAETPRATKPSNTGSHTGVHRKGHRTVLSALAVLGVVVVVAAAVSWVAVEGLQSGAMTRMEEAFSWQSGSRTDINARLLRAPGPGSGLQKYAAHSSDGFHVVAPNESSHSCSQKVLWRRLPGHAGVHTPWETQPVVPPGVTQHRWADVRSLQAPDPDPDKQEDQAQGRSCYKKLFVVYFCAQNSSHGSDMSVGEEAGKSCCPLALLLRCFDDPGQCVRPPPQGGQLRLSNGHSGRGWSRQAGSEQCRSTKREKAGRGSGEVEEREEGASVGAHSPAGVRTHMRGVPVARCSPTWALAPVLACVDTAHIHSVQGGPPTGQAPQGQCVLGFRERRLEQPGHNAGLEPVGMFRMGRKRP</sequence>
<keyword evidence="9" id="KW-1064">Adaptive immunity</keyword>
<keyword evidence="7" id="KW-0075">B-cell activation</keyword>
<dbReference type="GO" id="GO:0042104">
    <property type="term" value="P:positive regulation of activated T cell proliferation"/>
    <property type="evidence" value="ECO:0007669"/>
    <property type="project" value="UniProtKB-ARBA"/>
</dbReference>
<evidence type="ECO:0000313" key="22">
    <source>
        <dbReference type="RefSeq" id="XP_004410725.1"/>
    </source>
</evidence>
<evidence type="ECO:0000259" key="20">
    <source>
        <dbReference type="PROSITE" id="PS50835"/>
    </source>
</evidence>
<keyword evidence="21" id="KW-1185">Reference proteome</keyword>
<dbReference type="InterPro" id="IPR007110">
    <property type="entry name" value="Ig-like_dom"/>
</dbReference>
<evidence type="ECO:0000256" key="7">
    <source>
        <dbReference type="ARBA" id="ARBA00022936"/>
    </source>
</evidence>
<evidence type="ECO:0000256" key="1">
    <source>
        <dbReference type="ARBA" id="ARBA00004251"/>
    </source>
</evidence>
<evidence type="ECO:0000256" key="11">
    <source>
        <dbReference type="ARBA" id="ARBA00023157"/>
    </source>
</evidence>
<name>A0A9B0LZV1_ODORO</name>
<dbReference type="SUPFAM" id="SSF48726">
    <property type="entry name" value="Immunoglobulin"/>
    <property type="match status" value="2"/>
</dbReference>
<evidence type="ECO:0000256" key="4">
    <source>
        <dbReference type="ARBA" id="ARBA00022692"/>
    </source>
</evidence>
<organism evidence="21 22">
    <name type="scientific">Odobenus rosmarus divergens</name>
    <name type="common">Pacific walrus</name>
    <dbReference type="NCBI Taxonomy" id="9708"/>
    <lineage>
        <taxon>Eukaryota</taxon>
        <taxon>Metazoa</taxon>
        <taxon>Chordata</taxon>
        <taxon>Craniata</taxon>
        <taxon>Vertebrata</taxon>
        <taxon>Euteleostomi</taxon>
        <taxon>Mammalia</taxon>
        <taxon>Eutheria</taxon>
        <taxon>Laurasiatheria</taxon>
        <taxon>Carnivora</taxon>
        <taxon>Caniformia</taxon>
        <taxon>Pinnipedia</taxon>
        <taxon>Odobenidae</taxon>
        <taxon>Odobenus</taxon>
    </lineage>
</organism>
<feature type="domain" description="Ig-like" evidence="20">
    <location>
        <begin position="173"/>
        <end position="260"/>
    </location>
</feature>
<dbReference type="AlphaFoldDB" id="A0A9B0LZV1"/>
<evidence type="ECO:0000256" key="12">
    <source>
        <dbReference type="ARBA" id="ARBA00023180"/>
    </source>
</evidence>
<evidence type="ECO:0000313" key="21">
    <source>
        <dbReference type="Proteomes" id="UP000245340"/>
    </source>
</evidence>
<reference evidence="22" key="1">
    <citation type="submission" date="2025-08" db="UniProtKB">
        <authorList>
            <consortium name="RefSeq"/>
        </authorList>
    </citation>
    <scope>IDENTIFICATION</scope>
</reference>
<dbReference type="GO" id="GO:0042113">
    <property type="term" value="P:B cell activation"/>
    <property type="evidence" value="ECO:0007669"/>
    <property type="project" value="UniProtKB-KW"/>
</dbReference>
<dbReference type="PROSITE" id="PS50835">
    <property type="entry name" value="IG_LIKE"/>
    <property type="match status" value="1"/>
</dbReference>
<feature type="region of interest" description="Disordered" evidence="18">
    <location>
        <begin position="483"/>
        <end position="540"/>
    </location>
</feature>
<dbReference type="GO" id="GO:0005102">
    <property type="term" value="F:signaling receptor binding"/>
    <property type="evidence" value="ECO:0007669"/>
    <property type="project" value="TreeGrafter"/>
</dbReference>
<proteinExistence type="inferred from homology"/>
<dbReference type="Proteomes" id="UP000245340">
    <property type="component" value="Unplaced"/>
</dbReference>
<feature type="region of interest" description="Disordered" evidence="18">
    <location>
        <begin position="261"/>
        <end position="284"/>
    </location>
</feature>
<keyword evidence="6" id="KW-0391">Immunity</keyword>
<dbReference type="PANTHER" id="PTHR24100:SF151">
    <property type="entry name" value="ICOS LIGAND"/>
    <property type="match status" value="1"/>
</dbReference>
<evidence type="ECO:0000256" key="6">
    <source>
        <dbReference type="ARBA" id="ARBA00022859"/>
    </source>
</evidence>
<dbReference type="GO" id="GO:0009897">
    <property type="term" value="C:external side of plasma membrane"/>
    <property type="evidence" value="ECO:0007669"/>
    <property type="project" value="TreeGrafter"/>
</dbReference>
<evidence type="ECO:0000256" key="15">
    <source>
        <dbReference type="ARBA" id="ARBA00080938"/>
    </source>
</evidence>
<evidence type="ECO:0000256" key="10">
    <source>
        <dbReference type="ARBA" id="ARBA00023136"/>
    </source>
</evidence>
<protein>
    <recommendedName>
        <fullName evidence="14">ICOS ligand</fullName>
    </recommendedName>
    <alternativeName>
        <fullName evidence="16">B7 homolog 2</fullName>
    </alternativeName>
    <alternativeName>
        <fullName evidence="15">B7-like protein Gl50</fullName>
    </alternativeName>
    <alternativeName>
        <fullName evidence="17">B7-related protein 1</fullName>
    </alternativeName>
</protein>
<keyword evidence="8 19" id="KW-1133">Transmembrane helix</keyword>
<accession>A0A9B0LZV1</accession>
<evidence type="ECO:0000256" key="9">
    <source>
        <dbReference type="ARBA" id="ARBA00023130"/>
    </source>
</evidence>
<feature type="compositionally biased region" description="Basic and acidic residues" evidence="18">
    <location>
        <begin position="510"/>
        <end position="524"/>
    </location>
</feature>
<keyword evidence="13" id="KW-0393">Immunoglobulin domain</keyword>
<comment type="subcellular location">
    <subcellularLocation>
        <location evidence="1">Cell membrane</location>
        <topology evidence="1">Single-pass type I membrane protein</topology>
    </subcellularLocation>
</comment>
<keyword evidence="12" id="KW-0325">Glycoprotein</keyword>
<evidence type="ECO:0000256" key="8">
    <source>
        <dbReference type="ARBA" id="ARBA00022989"/>
    </source>
</evidence>
<gene>
    <name evidence="22" type="primary">LOC101365237</name>
</gene>
<keyword evidence="4 19" id="KW-0812">Transmembrane</keyword>
<evidence type="ECO:0000256" key="17">
    <source>
        <dbReference type="ARBA" id="ARBA00082272"/>
    </source>
</evidence>
<evidence type="ECO:0000256" key="5">
    <source>
        <dbReference type="ARBA" id="ARBA00022729"/>
    </source>
</evidence>
<keyword evidence="10 19" id="KW-0472">Membrane</keyword>
<dbReference type="GO" id="GO:0002250">
    <property type="term" value="P:adaptive immune response"/>
    <property type="evidence" value="ECO:0007669"/>
    <property type="project" value="UniProtKB-KW"/>
</dbReference>
<evidence type="ECO:0000256" key="3">
    <source>
        <dbReference type="ARBA" id="ARBA00022475"/>
    </source>
</evidence>
<keyword evidence="5" id="KW-0732">Signal</keyword>
<dbReference type="PANTHER" id="PTHR24100">
    <property type="entry name" value="BUTYROPHILIN"/>
    <property type="match status" value="1"/>
</dbReference>
<dbReference type="Gene3D" id="2.60.40.10">
    <property type="entry name" value="Immunoglobulins"/>
    <property type="match status" value="2"/>
</dbReference>
<dbReference type="GO" id="GO:0050852">
    <property type="term" value="P:T cell receptor signaling pathway"/>
    <property type="evidence" value="ECO:0007669"/>
    <property type="project" value="TreeGrafter"/>
</dbReference>
<feature type="transmembrane region" description="Helical" evidence="19">
    <location>
        <begin position="290"/>
        <end position="312"/>
    </location>
</feature>
<dbReference type="SMART" id="SM00409">
    <property type="entry name" value="IG"/>
    <property type="match status" value="1"/>
</dbReference>
<keyword evidence="11" id="KW-1015">Disulfide bond</keyword>
<dbReference type="Pfam" id="PF22705">
    <property type="entry name" value="C2-set_3"/>
    <property type="match status" value="1"/>
</dbReference>
<evidence type="ECO:0000256" key="2">
    <source>
        <dbReference type="ARBA" id="ARBA00007591"/>
    </source>
</evidence>
<dbReference type="FunFam" id="2.60.40.10:FF:000996">
    <property type="entry name" value="ICOS ligand isoform X2"/>
    <property type="match status" value="1"/>
</dbReference>
<dbReference type="GO" id="GO:0001817">
    <property type="term" value="P:regulation of cytokine production"/>
    <property type="evidence" value="ECO:0007669"/>
    <property type="project" value="TreeGrafter"/>
</dbReference>
<evidence type="ECO:0000256" key="16">
    <source>
        <dbReference type="ARBA" id="ARBA00081259"/>
    </source>
</evidence>
<keyword evidence="3" id="KW-1003">Cell membrane</keyword>
<dbReference type="InterPro" id="IPR013783">
    <property type="entry name" value="Ig-like_fold"/>
</dbReference>
<dbReference type="InterPro" id="IPR003599">
    <property type="entry name" value="Ig_sub"/>
</dbReference>
<evidence type="ECO:0000256" key="18">
    <source>
        <dbReference type="SAM" id="MobiDB-lite"/>
    </source>
</evidence>
<dbReference type="InterPro" id="IPR053896">
    <property type="entry name" value="BTN3A2-like_Ig-C"/>
</dbReference>
<comment type="similarity">
    <text evidence="2">Belongs to the immunoglobulin superfamily. BTN/MOG family.</text>
</comment>
<dbReference type="RefSeq" id="XP_004410725.1">
    <property type="nucleotide sequence ID" value="XM_004410668.1"/>
</dbReference>
<evidence type="ECO:0000256" key="13">
    <source>
        <dbReference type="ARBA" id="ARBA00023319"/>
    </source>
</evidence>
<dbReference type="InterPro" id="IPR050504">
    <property type="entry name" value="IgSF_BTN/MOG"/>
</dbReference>